<protein>
    <submittedName>
        <fullName evidence="1">Uncharacterized protein</fullName>
    </submittedName>
</protein>
<dbReference type="EMBL" id="BAABCX010000005">
    <property type="protein sequence ID" value="GAA3548219.1"/>
    <property type="molecule type" value="Genomic_DNA"/>
</dbReference>
<sequence>MVTILILPAIAFSKSYNASLESIPTLPESMLEQQRGGFYLPGINYSIGLRMEALVNGDRVFFSDVFNMANNRLMLPAVNGLPAGLRITPLNGNGQVGYLIENSANGIRTDVKLEIDIVTPRSLDSMIRQQHVSTRLRSATKVGY</sequence>
<keyword evidence="2" id="KW-1185">Reference proteome</keyword>
<name>A0ABP6WCG0_9GAMM</name>
<proteinExistence type="predicted"/>
<dbReference type="Proteomes" id="UP001500795">
    <property type="component" value="Unassembled WGS sequence"/>
</dbReference>
<gene>
    <name evidence="1" type="ORF">GCM10022394_30460</name>
</gene>
<evidence type="ECO:0000313" key="1">
    <source>
        <dbReference type="EMBL" id="GAA3548219.1"/>
    </source>
</evidence>
<accession>A0ABP6WCG0</accession>
<reference evidence="2" key="1">
    <citation type="journal article" date="2019" name="Int. J. Syst. Evol. Microbiol.">
        <title>The Global Catalogue of Microorganisms (GCM) 10K type strain sequencing project: providing services to taxonomists for standard genome sequencing and annotation.</title>
        <authorList>
            <consortium name="The Broad Institute Genomics Platform"/>
            <consortium name="The Broad Institute Genome Sequencing Center for Infectious Disease"/>
            <person name="Wu L."/>
            <person name="Ma J."/>
        </authorList>
    </citation>
    <scope>NUCLEOTIDE SEQUENCE [LARGE SCALE GENOMIC DNA]</scope>
    <source>
        <strain evidence="2">JCM 17110</strain>
    </source>
</reference>
<comment type="caution">
    <text evidence="1">The sequence shown here is derived from an EMBL/GenBank/DDBJ whole genome shotgun (WGS) entry which is preliminary data.</text>
</comment>
<evidence type="ECO:0000313" key="2">
    <source>
        <dbReference type="Proteomes" id="UP001500795"/>
    </source>
</evidence>
<organism evidence="1 2">
    <name type="scientific">Zobellella aerophila</name>
    <dbReference type="NCBI Taxonomy" id="870480"/>
    <lineage>
        <taxon>Bacteria</taxon>
        <taxon>Pseudomonadati</taxon>
        <taxon>Pseudomonadota</taxon>
        <taxon>Gammaproteobacteria</taxon>
        <taxon>Aeromonadales</taxon>
        <taxon>Aeromonadaceae</taxon>
        <taxon>Zobellella</taxon>
    </lineage>
</organism>